<dbReference type="Proteomes" id="UP000664032">
    <property type="component" value="Unassembled WGS sequence"/>
</dbReference>
<evidence type="ECO:0000313" key="1">
    <source>
        <dbReference type="EMBL" id="KAH9476153.1"/>
    </source>
</evidence>
<proteinExistence type="predicted"/>
<sequence length="317" mass="33359">MECMNENAAFPLDFTYVLVECSRLVCGFMSSAGGGSRPNFPTCRTRRHQRQEEFGTAVASTTFSLAGGMPLPLRRDEHGMPISSVAPVGTSDASRESMDERGLLMEAVVVLVSVDDFLVGCRGGGECVCECGWACACGEGEGEEEDGGCERDDEDGGCVSEEASGIKDGSKGDAFSFGESTERGSGGSGGEVGNPFACSCISFERGLPSSTTPAPAVTSFSLSLSLSDEAEAAPETTDKSPDDLTVRIVSLDPFLRSVATLELDAELLVFLCSLPDPDPVPVPVLCFYLYCYQQRNSRVAEQRDGSGRVNVALSGGP</sequence>
<gene>
    <name evidence="1" type="ORF">JR316_0011724</name>
</gene>
<name>A0ACB8GKJ1_PSICU</name>
<protein>
    <submittedName>
        <fullName evidence="1">Uncharacterized protein</fullName>
    </submittedName>
</protein>
<reference evidence="1" key="1">
    <citation type="submission" date="2021-10" db="EMBL/GenBank/DDBJ databases">
        <title>Psilocybe cubensis genome.</title>
        <authorList>
            <person name="Mckernan K.J."/>
            <person name="Crawford S."/>
            <person name="Trippe A."/>
            <person name="Kane L.T."/>
            <person name="Mclaughlin S."/>
        </authorList>
    </citation>
    <scope>NUCLEOTIDE SEQUENCE</scope>
    <source>
        <strain evidence="1">MGC-MH-2018</strain>
    </source>
</reference>
<comment type="caution">
    <text evidence="1">The sequence shown here is derived from an EMBL/GenBank/DDBJ whole genome shotgun (WGS) entry which is preliminary data.</text>
</comment>
<keyword evidence="2" id="KW-1185">Reference proteome</keyword>
<dbReference type="EMBL" id="JAFIQS020000011">
    <property type="protein sequence ID" value="KAH9476153.1"/>
    <property type="molecule type" value="Genomic_DNA"/>
</dbReference>
<accession>A0ACB8GKJ1</accession>
<organism evidence="1 2">
    <name type="scientific">Psilocybe cubensis</name>
    <name type="common">Psychedelic mushroom</name>
    <name type="synonym">Stropharia cubensis</name>
    <dbReference type="NCBI Taxonomy" id="181762"/>
    <lineage>
        <taxon>Eukaryota</taxon>
        <taxon>Fungi</taxon>
        <taxon>Dikarya</taxon>
        <taxon>Basidiomycota</taxon>
        <taxon>Agaricomycotina</taxon>
        <taxon>Agaricomycetes</taxon>
        <taxon>Agaricomycetidae</taxon>
        <taxon>Agaricales</taxon>
        <taxon>Agaricineae</taxon>
        <taxon>Strophariaceae</taxon>
        <taxon>Psilocybe</taxon>
    </lineage>
</organism>
<evidence type="ECO:0000313" key="2">
    <source>
        <dbReference type="Proteomes" id="UP000664032"/>
    </source>
</evidence>